<evidence type="ECO:0000313" key="25">
    <source>
        <dbReference type="Proteomes" id="UP000223527"/>
    </source>
</evidence>
<dbReference type="InterPro" id="IPR006317">
    <property type="entry name" value="Ubiquinol_cyt_c_Rdtase_Fe-S-su"/>
</dbReference>
<dbReference type="GO" id="GO:0005886">
    <property type="term" value="C:plasma membrane"/>
    <property type="evidence" value="ECO:0007669"/>
    <property type="project" value="UniProtKB-SubCell"/>
</dbReference>
<proteinExistence type="inferred from homology"/>
<keyword evidence="16" id="KW-0411">Iron-sulfur</keyword>
<evidence type="ECO:0000256" key="20">
    <source>
        <dbReference type="RuleBase" id="RU004494"/>
    </source>
</evidence>
<evidence type="ECO:0000256" key="7">
    <source>
        <dbReference type="ARBA" id="ARBA00022448"/>
    </source>
</evidence>
<feature type="transmembrane region" description="Helical" evidence="20">
    <location>
        <begin position="33"/>
        <end position="54"/>
    </location>
</feature>
<evidence type="ECO:0000256" key="2">
    <source>
        <dbReference type="ARBA" id="ARBA00004162"/>
    </source>
</evidence>
<protein>
    <recommendedName>
        <fullName evidence="6 20">Ubiquinol-cytochrome c reductase iron-sulfur subunit</fullName>
        <ecNumber evidence="5 20">7.1.1.8</ecNumber>
    </recommendedName>
</protein>
<dbReference type="CDD" id="cd03470">
    <property type="entry name" value="Rieske_cytochrome_bc1"/>
    <property type="match status" value="1"/>
</dbReference>
<dbReference type="Proteomes" id="UP000223527">
    <property type="component" value="Unassembled WGS sequence"/>
</dbReference>
<feature type="region of interest" description="Disordered" evidence="22">
    <location>
        <begin position="1"/>
        <end position="27"/>
    </location>
</feature>
<dbReference type="InterPro" id="IPR005805">
    <property type="entry name" value="Rieske_Fe-S_prot_C"/>
</dbReference>
<evidence type="ECO:0000256" key="1">
    <source>
        <dbReference type="ARBA" id="ARBA00002444"/>
    </source>
</evidence>
<evidence type="ECO:0000256" key="8">
    <source>
        <dbReference type="ARBA" id="ARBA00022475"/>
    </source>
</evidence>
<evidence type="ECO:0000256" key="3">
    <source>
        <dbReference type="ARBA" id="ARBA00010651"/>
    </source>
</evidence>
<keyword evidence="7 20" id="KW-0813">Transport</keyword>
<dbReference type="GO" id="GO:0046872">
    <property type="term" value="F:metal ion binding"/>
    <property type="evidence" value="ECO:0007669"/>
    <property type="project" value="UniProtKB-KW"/>
</dbReference>
<keyword evidence="15" id="KW-0408">Iron</keyword>
<feature type="compositionally biased region" description="Gly residues" evidence="22">
    <location>
        <begin position="13"/>
        <end position="22"/>
    </location>
</feature>
<keyword evidence="17 20" id="KW-0472">Membrane</keyword>
<comment type="cofactor">
    <cofactor evidence="20">
        <name>[2Fe-2S] cluster</name>
        <dbReference type="ChEBI" id="CHEBI:190135"/>
    </cofactor>
    <text evidence="20">Binds 1 [2Fe-2S] cluster per subunit.</text>
</comment>
<dbReference type="OrthoDB" id="9767869at2"/>
<dbReference type="InterPro" id="IPR019470">
    <property type="entry name" value="Ubiq_cytC_Rdtase_Fe-S_su_TAT"/>
</dbReference>
<reference evidence="24 25" key="1">
    <citation type="submission" date="2017-10" db="EMBL/GenBank/DDBJ databases">
        <authorList>
            <person name="Banno H."/>
            <person name="Chua N.-H."/>
        </authorList>
    </citation>
    <scope>NUCLEOTIDE SEQUENCE [LARGE SCALE GENOMIC DNA]</scope>
    <source>
        <strain evidence="24 25">YW11</strain>
    </source>
</reference>
<comment type="function">
    <text evidence="1">Component of the ubiquinol-cytochrome c reductase complex (complex III or cytochrome b-c1 complex), which is a respiratory chain that generates an electrochemical potential coupled to ATP synthesis.</text>
</comment>
<keyword evidence="13 20" id="KW-0249">Electron transport</keyword>
<dbReference type="PRINTS" id="PR00162">
    <property type="entry name" value="RIESKE"/>
</dbReference>
<evidence type="ECO:0000256" key="13">
    <source>
        <dbReference type="ARBA" id="ARBA00022982"/>
    </source>
</evidence>
<evidence type="ECO:0000256" key="12">
    <source>
        <dbReference type="ARBA" id="ARBA00022967"/>
    </source>
</evidence>
<keyword evidence="9 20" id="KW-0812">Transmembrane</keyword>
<dbReference type="PANTHER" id="PTHR10134">
    <property type="entry name" value="CYTOCHROME B-C1 COMPLEX SUBUNIT RIESKE, MITOCHONDRIAL"/>
    <property type="match status" value="1"/>
</dbReference>
<dbReference type="NCBIfam" id="TIGR01416">
    <property type="entry name" value="Rieske_proteo"/>
    <property type="match status" value="1"/>
</dbReference>
<comment type="miscellaneous">
    <text evidence="20">The Rieske protein is a high potential 2Fe-2S protein.</text>
</comment>
<dbReference type="Gene3D" id="2.102.10.10">
    <property type="entry name" value="Rieske [2Fe-2S] iron-sulphur domain"/>
    <property type="match status" value="1"/>
</dbReference>
<dbReference type="EMBL" id="PDNU01000025">
    <property type="protein sequence ID" value="PHK94450.1"/>
    <property type="molecule type" value="Genomic_DNA"/>
</dbReference>
<evidence type="ECO:0000256" key="19">
    <source>
        <dbReference type="ARBA" id="ARBA00029351"/>
    </source>
</evidence>
<keyword evidence="12" id="KW-1278">Translocase</keyword>
<comment type="subcellular location">
    <subcellularLocation>
        <location evidence="2">Cell membrane</location>
        <topology evidence="2">Single-pass membrane protein</topology>
    </subcellularLocation>
</comment>
<gene>
    <name evidence="24" type="primary">petA</name>
    <name evidence="24" type="ORF">CR162_13240</name>
</gene>
<evidence type="ECO:0000256" key="10">
    <source>
        <dbReference type="ARBA" id="ARBA00022714"/>
    </source>
</evidence>
<dbReference type="InterPro" id="IPR036922">
    <property type="entry name" value="Rieske_2Fe-2S_sf"/>
</dbReference>
<dbReference type="Gene3D" id="1.20.5.510">
    <property type="entry name" value="Single helix bin"/>
    <property type="match status" value="1"/>
</dbReference>
<name>A0A2C7A7V0_9PROT</name>
<evidence type="ECO:0000256" key="18">
    <source>
        <dbReference type="ARBA" id="ARBA00023157"/>
    </source>
</evidence>
<organism evidence="24 25">
    <name type="scientific">Teichococcus rhizosphaerae</name>
    <dbReference type="NCBI Taxonomy" id="1335062"/>
    <lineage>
        <taxon>Bacteria</taxon>
        <taxon>Pseudomonadati</taxon>
        <taxon>Pseudomonadota</taxon>
        <taxon>Alphaproteobacteria</taxon>
        <taxon>Acetobacterales</taxon>
        <taxon>Roseomonadaceae</taxon>
        <taxon>Roseomonas</taxon>
    </lineage>
</organism>
<dbReference type="GO" id="GO:0008121">
    <property type="term" value="F:quinol-cytochrome-c reductase activity"/>
    <property type="evidence" value="ECO:0007669"/>
    <property type="project" value="UniProtKB-EC"/>
</dbReference>
<keyword evidence="18" id="KW-1015">Disulfide bond</keyword>
<feature type="compositionally biased region" description="Low complexity" evidence="22">
    <location>
        <begin position="1"/>
        <end position="12"/>
    </location>
</feature>
<keyword evidence="8" id="KW-1003">Cell membrane</keyword>
<feature type="domain" description="Rieske" evidence="23">
    <location>
        <begin position="98"/>
        <end position="194"/>
    </location>
</feature>
<comment type="subunit">
    <text evidence="4 21">The main subunits of complex b-c1 are: cytochrome b, cytochrome c1 and the Rieske protein.</text>
</comment>
<evidence type="ECO:0000256" key="5">
    <source>
        <dbReference type="ARBA" id="ARBA00012951"/>
    </source>
</evidence>
<dbReference type="SUPFAM" id="SSF50022">
    <property type="entry name" value="ISP domain"/>
    <property type="match status" value="1"/>
</dbReference>
<evidence type="ECO:0000256" key="21">
    <source>
        <dbReference type="RuleBase" id="RU004497"/>
    </source>
</evidence>
<keyword evidence="14 20" id="KW-1133">Transmembrane helix</keyword>
<sequence length="196" mass="20733">MADTLAPSSSSPGMGGAHGAGAHGPEQGTKRDFLKLAAGSFAAIGVGAIVWPFIHSMNPAKDVLALASTDVNLAPIAEGQAVTVMWRGKPVFVRHRTAQEVQEAEAVPLGELRDPQADSDRVERKPWLVVLGVCTHLGCVPLGQRPTDARGDFGGWFCPCHGSHYDTSGRIRRGPAPTNLAVPEYSFTSDTQIRIG</sequence>
<evidence type="ECO:0000256" key="11">
    <source>
        <dbReference type="ARBA" id="ARBA00022723"/>
    </source>
</evidence>
<dbReference type="FunFam" id="2.102.10.10:FF:000001">
    <property type="entry name" value="Cytochrome b-c1 complex subunit Rieske, mitochondrial"/>
    <property type="match status" value="1"/>
</dbReference>
<dbReference type="PROSITE" id="PS51296">
    <property type="entry name" value="RIESKE"/>
    <property type="match status" value="1"/>
</dbReference>
<comment type="caution">
    <text evidence="24">The sequence shown here is derived from an EMBL/GenBank/DDBJ whole genome shotgun (WGS) entry which is preliminary data.</text>
</comment>
<evidence type="ECO:0000256" key="17">
    <source>
        <dbReference type="ARBA" id="ARBA00023136"/>
    </source>
</evidence>
<keyword evidence="11" id="KW-0479">Metal-binding</keyword>
<evidence type="ECO:0000259" key="23">
    <source>
        <dbReference type="PROSITE" id="PS51296"/>
    </source>
</evidence>
<dbReference type="InterPro" id="IPR014349">
    <property type="entry name" value="Rieske_Fe-S_prot"/>
</dbReference>
<accession>A0A2C7A7V0</accession>
<evidence type="ECO:0000256" key="16">
    <source>
        <dbReference type="ARBA" id="ARBA00023014"/>
    </source>
</evidence>
<evidence type="ECO:0000256" key="15">
    <source>
        <dbReference type="ARBA" id="ARBA00023004"/>
    </source>
</evidence>
<keyword evidence="25" id="KW-1185">Reference proteome</keyword>
<evidence type="ECO:0000256" key="14">
    <source>
        <dbReference type="ARBA" id="ARBA00022989"/>
    </source>
</evidence>
<dbReference type="RefSeq" id="WP_099096000.1">
    <property type="nucleotide sequence ID" value="NZ_PDNU01000025.1"/>
</dbReference>
<dbReference type="AlphaFoldDB" id="A0A2C7A7V0"/>
<dbReference type="Pfam" id="PF00355">
    <property type="entry name" value="Rieske"/>
    <property type="match status" value="1"/>
</dbReference>
<dbReference type="GO" id="GO:0051537">
    <property type="term" value="F:2 iron, 2 sulfur cluster binding"/>
    <property type="evidence" value="ECO:0007669"/>
    <property type="project" value="UniProtKB-KW"/>
</dbReference>
<keyword evidence="10" id="KW-0001">2Fe-2S</keyword>
<dbReference type="InterPro" id="IPR017941">
    <property type="entry name" value="Rieske_2Fe-2S"/>
</dbReference>
<evidence type="ECO:0000256" key="4">
    <source>
        <dbReference type="ARBA" id="ARBA00011649"/>
    </source>
</evidence>
<evidence type="ECO:0000256" key="9">
    <source>
        <dbReference type="ARBA" id="ARBA00022692"/>
    </source>
</evidence>
<dbReference type="EC" id="7.1.1.8" evidence="5 20"/>
<evidence type="ECO:0000256" key="6">
    <source>
        <dbReference type="ARBA" id="ARBA00019816"/>
    </source>
</evidence>
<dbReference type="Pfam" id="PF10399">
    <property type="entry name" value="UCR_Fe-S_N"/>
    <property type="match status" value="1"/>
</dbReference>
<evidence type="ECO:0000313" key="24">
    <source>
        <dbReference type="EMBL" id="PHK94450.1"/>
    </source>
</evidence>
<comment type="catalytic activity">
    <reaction evidence="19 20">
        <text>a quinol + 2 Fe(III)-[cytochrome c](out) = a quinone + 2 Fe(II)-[cytochrome c](out) + 2 H(+)(out)</text>
        <dbReference type="Rhea" id="RHEA:11484"/>
        <dbReference type="Rhea" id="RHEA-COMP:10350"/>
        <dbReference type="Rhea" id="RHEA-COMP:14399"/>
        <dbReference type="ChEBI" id="CHEBI:15378"/>
        <dbReference type="ChEBI" id="CHEBI:24646"/>
        <dbReference type="ChEBI" id="CHEBI:29033"/>
        <dbReference type="ChEBI" id="CHEBI:29034"/>
        <dbReference type="ChEBI" id="CHEBI:132124"/>
        <dbReference type="EC" id="7.1.1.8"/>
    </reaction>
</comment>
<comment type="similarity">
    <text evidence="3">Belongs to the Rieske iron-sulfur protein family.</text>
</comment>
<evidence type="ECO:0000256" key="22">
    <source>
        <dbReference type="SAM" id="MobiDB-lite"/>
    </source>
</evidence>